<dbReference type="EMBL" id="KV878241">
    <property type="protein sequence ID" value="OJZ86818.1"/>
    <property type="molecule type" value="Genomic_DNA"/>
</dbReference>
<name>A0A1M3TJ68_ASPLC</name>
<protein>
    <submittedName>
        <fullName evidence="3">Uncharacterized protein</fullName>
    </submittedName>
</protein>
<evidence type="ECO:0000313" key="3">
    <source>
        <dbReference type="EMBL" id="OJZ86818.1"/>
    </source>
</evidence>
<evidence type="ECO:0000256" key="2">
    <source>
        <dbReference type="SAM" id="MobiDB-lite"/>
    </source>
</evidence>
<dbReference type="PRINTS" id="PR00081">
    <property type="entry name" value="GDHRDH"/>
</dbReference>
<dbReference type="PANTHER" id="PTHR42820:SF1">
    <property type="entry name" value="SHORT-CHAIN DEHYDROGENASE_REDUCTASE FAMILY PROTEIN"/>
    <property type="match status" value="1"/>
</dbReference>
<dbReference type="InterPro" id="IPR036291">
    <property type="entry name" value="NAD(P)-bd_dom_sf"/>
</dbReference>
<dbReference type="CDD" id="cd05233">
    <property type="entry name" value="SDR_c"/>
    <property type="match status" value="1"/>
</dbReference>
<reference evidence="4" key="1">
    <citation type="journal article" date="2017" name="Genome Biol.">
        <title>Comparative genomics reveals high biological diversity and specific adaptations in the industrially and medically important fungal genus Aspergillus.</title>
        <authorList>
            <person name="de Vries R.P."/>
            <person name="Riley R."/>
            <person name="Wiebenga A."/>
            <person name="Aguilar-Osorio G."/>
            <person name="Amillis S."/>
            <person name="Uchima C.A."/>
            <person name="Anderluh G."/>
            <person name="Asadollahi M."/>
            <person name="Askin M."/>
            <person name="Barry K."/>
            <person name="Battaglia E."/>
            <person name="Bayram O."/>
            <person name="Benocci T."/>
            <person name="Braus-Stromeyer S.A."/>
            <person name="Caldana C."/>
            <person name="Canovas D."/>
            <person name="Cerqueira G.C."/>
            <person name="Chen F."/>
            <person name="Chen W."/>
            <person name="Choi C."/>
            <person name="Clum A."/>
            <person name="Dos Santos R.A."/>
            <person name="Damasio A.R."/>
            <person name="Diallinas G."/>
            <person name="Emri T."/>
            <person name="Fekete E."/>
            <person name="Flipphi M."/>
            <person name="Freyberg S."/>
            <person name="Gallo A."/>
            <person name="Gournas C."/>
            <person name="Habgood R."/>
            <person name="Hainaut M."/>
            <person name="Harispe M.L."/>
            <person name="Henrissat B."/>
            <person name="Hilden K.S."/>
            <person name="Hope R."/>
            <person name="Hossain A."/>
            <person name="Karabika E."/>
            <person name="Karaffa L."/>
            <person name="Karanyi Z."/>
            <person name="Krasevec N."/>
            <person name="Kuo A."/>
            <person name="Kusch H."/>
            <person name="LaButti K."/>
            <person name="Lagendijk E.L."/>
            <person name="Lapidus A."/>
            <person name="Levasseur A."/>
            <person name="Lindquist E."/>
            <person name="Lipzen A."/>
            <person name="Logrieco A.F."/>
            <person name="MacCabe A."/>
            <person name="Maekelae M.R."/>
            <person name="Malavazi I."/>
            <person name="Melin P."/>
            <person name="Meyer V."/>
            <person name="Mielnichuk N."/>
            <person name="Miskei M."/>
            <person name="Molnar A.P."/>
            <person name="Mule G."/>
            <person name="Ngan C.Y."/>
            <person name="Orejas M."/>
            <person name="Orosz E."/>
            <person name="Ouedraogo J.P."/>
            <person name="Overkamp K.M."/>
            <person name="Park H.-S."/>
            <person name="Perrone G."/>
            <person name="Piumi F."/>
            <person name="Punt P.J."/>
            <person name="Ram A.F."/>
            <person name="Ramon A."/>
            <person name="Rauscher S."/>
            <person name="Record E."/>
            <person name="Riano-Pachon D.M."/>
            <person name="Robert V."/>
            <person name="Roehrig J."/>
            <person name="Ruller R."/>
            <person name="Salamov A."/>
            <person name="Salih N.S."/>
            <person name="Samson R.A."/>
            <person name="Sandor E."/>
            <person name="Sanguinetti M."/>
            <person name="Schuetze T."/>
            <person name="Sepcic K."/>
            <person name="Shelest E."/>
            <person name="Sherlock G."/>
            <person name="Sophianopoulou V."/>
            <person name="Squina F.M."/>
            <person name="Sun H."/>
            <person name="Susca A."/>
            <person name="Todd R.B."/>
            <person name="Tsang A."/>
            <person name="Unkles S.E."/>
            <person name="van de Wiele N."/>
            <person name="van Rossen-Uffink D."/>
            <person name="Oliveira J.V."/>
            <person name="Vesth T.C."/>
            <person name="Visser J."/>
            <person name="Yu J.-H."/>
            <person name="Zhou M."/>
            <person name="Andersen M.R."/>
            <person name="Archer D.B."/>
            <person name="Baker S.E."/>
            <person name="Benoit I."/>
            <person name="Brakhage A.A."/>
            <person name="Braus G.H."/>
            <person name="Fischer R."/>
            <person name="Frisvad J.C."/>
            <person name="Goldman G.H."/>
            <person name="Houbraken J."/>
            <person name="Oakley B."/>
            <person name="Pocsi I."/>
            <person name="Scazzocchio C."/>
            <person name="Seiboth B."/>
            <person name="vanKuyk P.A."/>
            <person name="Wortman J."/>
            <person name="Dyer P.S."/>
            <person name="Grigoriev I.V."/>
        </authorList>
    </citation>
    <scope>NUCLEOTIDE SEQUENCE [LARGE SCALE GENOMIC DNA]</scope>
    <source>
        <strain evidence="4">CBS 106.47</strain>
    </source>
</reference>
<dbReference type="Proteomes" id="UP000184063">
    <property type="component" value="Unassembled WGS sequence"/>
</dbReference>
<feature type="region of interest" description="Disordered" evidence="2">
    <location>
        <begin position="228"/>
        <end position="258"/>
    </location>
</feature>
<dbReference type="Gene3D" id="3.40.50.720">
    <property type="entry name" value="NAD(P)-binding Rossmann-like Domain"/>
    <property type="match status" value="1"/>
</dbReference>
<organism evidence="3 4">
    <name type="scientific">Aspergillus luchuensis (strain CBS 106.47)</name>
    <dbReference type="NCBI Taxonomy" id="1137211"/>
    <lineage>
        <taxon>Eukaryota</taxon>
        <taxon>Fungi</taxon>
        <taxon>Dikarya</taxon>
        <taxon>Ascomycota</taxon>
        <taxon>Pezizomycotina</taxon>
        <taxon>Eurotiomycetes</taxon>
        <taxon>Eurotiomycetidae</taxon>
        <taxon>Eurotiales</taxon>
        <taxon>Aspergillaceae</taxon>
        <taxon>Aspergillus</taxon>
        <taxon>Aspergillus subgen. Circumdati</taxon>
    </lineage>
</organism>
<evidence type="ECO:0000313" key="4">
    <source>
        <dbReference type="Proteomes" id="UP000184063"/>
    </source>
</evidence>
<dbReference type="AlphaFoldDB" id="A0A1M3TJ68"/>
<dbReference type="PRINTS" id="PR00080">
    <property type="entry name" value="SDRFAMILY"/>
</dbReference>
<dbReference type="VEuPathDB" id="FungiDB:ASPFODRAFT_133465"/>
<dbReference type="InterPro" id="IPR002347">
    <property type="entry name" value="SDR_fam"/>
</dbReference>
<dbReference type="OrthoDB" id="5840532at2759"/>
<evidence type="ECO:0000256" key="1">
    <source>
        <dbReference type="RuleBase" id="RU000363"/>
    </source>
</evidence>
<gene>
    <name evidence="3" type="ORF">ASPFODRAFT_133465</name>
</gene>
<proteinExistence type="inferred from homology"/>
<dbReference type="PANTHER" id="PTHR42820">
    <property type="entry name" value="SHORT-CHAIN DEHYDROGENASE REDUCTASE"/>
    <property type="match status" value="1"/>
</dbReference>
<sequence>MNIDGFALVTGAGSGIGRDCAIAYAIEGAAGVAFADLDPVAATAAAEESKLLATNPNYRALTIEVNVRDPDSVQEMVDTVVMAFGRIDYSVNSAGVGVEQPAEISKASVREFERFMDVNVKGTLLCVRAVSAQMKQQEARHFSLRKSTPARNCGRGVIINLGSSNSYVATPNIVQYTASKHAVMGITRNAGVFYTQFFVFFSSFPKLNEKIKISPRFGPIRDPSQFDLPLVGGNSDDRASGGGRSEFGIRDESSGADGPRASFVTGAGWMVDGGATLQLQT</sequence>
<dbReference type="Pfam" id="PF00106">
    <property type="entry name" value="adh_short"/>
    <property type="match status" value="1"/>
</dbReference>
<dbReference type="SUPFAM" id="SSF51735">
    <property type="entry name" value="NAD(P)-binding Rossmann-fold domains"/>
    <property type="match status" value="1"/>
</dbReference>
<accession>A0A1M3TJ68</accession>
<comment type="similarity">
    <text evidence="1">Belongs to the short-chain dehydrogenases/reductases (SDR) family.</text>
</comment>